<dbReference type="GO" id="GO:0008470">
    <property type="term" value="F:3-methylbutanoyl-CoA dehydrogenase activity"/>
    <property type="evidence" value="ECO:0007669"/>
    <property type="project" value="TreeGrafter"/>
</dbReference>
<evidence type="ECO:0000313" key="5">
    <source>
        <dbReference type="Proteomes" id="UP000561459"/>
    </source>
</evidence>
<keyword evidence="5" id="KW-1185">Reference proteome</keyword>
<reference evidence="4 5" key="1">
    <citation type="submission" date="2020-08" db="EMBL/GenBank/DDBJ databases">
        <title>Genomic Encyclopedia of Type Strains, Phase IV (KMG-IV): sequencing the most valuable type-strain genomes for metagenomic binning, comparative biology and taxonomic classification.</title>
        <authorList>
            <person name="Goeker M."/>
        </authorList>
    </citation>
    <scope>NUCLEOTIDE SEQUENCE [LARGE SCALE GENOMIC DNA]</scope>
    <source>
        <strain evidence="4 5">DSM 27568</strain>
    </source>
</reference>
<feature type="domain" description="Acyl-CoA dehydrogenase C-terminal" evidence="3">
    <location>
        <begin position="250"/>
        <end position="381"/>
    </location>
</feature>
<evidence type="ECO:0000259" key="3">
    <source>
        <dbReference type="Pfam" id="PF08028"/>
    </source>
</evidence>
<dbReference type="Pfam" id="PF02771">
    <property type="entry name" value="Acyl-CoA_dh_N"/>
    <property type="match status" value="1"/>
</dbReference>
<proteinExistence type="predicted"/>
<feature type="domain" description="Acyl-CoA dehydrogenase/oxidase N-terminal" evidence="2">
    <location>
        <begin position="33"/>
        <end position="95"/>
    </location>
</feature>
<dbReference type="PANTHER" id="PTHR43884">
    <property type="entry name" value="ACYL-COA DEHYDROGENASE"/>
    <property type="match status" value="1"/>
</dbReference>
<dbReference type="Pfam" id="PF08028">
    <property type="entry name" value="Acyl-CoA_dh_2"/>
    <property type="match status" value="1"/>
</dbReference>
<sequence>MAIKPLRPLLAPQSERSCHVEKARCLAPLIEGDANRIETDGKLTSGVVDALQAQGLFAVGVPESAGGSGGSVIDMIEVLEELARADGSTGWVTMVYWIGVLLHAGYLPLESSTELFLTGKPTPRFAGAAAPTGTGVKIEGGYLISGTWPFSSGSDWATWLGLGFLVTDREGKPIQGPDGKPQALYAVTPRDSGVISRNWDVTGLKGTGSHDIVVKEAFIPDTYIIDAYSTAPVRKDPVFYLGKDLSAWAGHSAVTLGLMKRALQEVATIATGKVRRGYPTTVDQYPVFDFEFAKADAKYRSARAYLIAIYKEAIEQAKRDGAVGNETRARAHQAAVWVHRVADEVVSFARLWAASQAFRNPSNLGRVIRDAEVATLHLHIDNIHLVTSGQTLVECAWQELQQPMNPA</sequence>
<organism evidence="4 5">
    <name type="scientific">Novosphingobium fluoreni</name>
    <dbReference type="NCBI Taxonomy" id="1391222"/>
    <lineage>
        <taxon>Bacteria</taxon>
        <taxon>Pseudomonadati</taxon>
        <taxon>Pseudomonadota</taxon>
        <taxon>Alphaproteobacteria</taxon>
        <taxon>Sphingomonadales</taxon>
        <taxon>Sphingomonadaceae</taxon>
        <taxon>Novosphingobium</taxon>
    </lineage>
</organism>
<evidence type="ECO:0000256" key="1">
    <source>
        <dbReference type="ARBA" id="ARBA00023002"/>
    </source>
</evidence>
<name>A0A7W6G0K9_9SPHN</name>
<dbReference type="Gene3D" id="2.40.110.10">
    <property type="entry name" value="Butyryl-CoA Dehydrogenase, subunit A, domain 2"/>
    <property type="match status" value="1"/>
</dbReference>
<evidence type="ECO:0000259" key="2">
    <source>
        <dbReference type="Pfam" id="PF02771"/>
    </source>
</evidence>
<dbReference type="InterPro" id="IPR013107">
    <property type="entry name" value="Acyl-CoA_DH_C"/>
</dbReference>
<dbReference type="InterPro" id="IPR037069">
    <property type="entry name" value="AcylCoA_DH/ox_N_sf"/>
</dbReference>
<accession>A0A7W6G0K9</accession>
<dbReference type="RefSeq" id="WP_183618028.1">
    <property type="nucleotide sequence ID" value="NZ_JACIDY010000008.1"/>
</dbReference>
<dbReference type="GO" id="GO:0050660">
    <property type="term" value="F:flavin adenine dinucleotide binding"/>
    <property type="evidence" value="ECO:0007669"/>
    <property type="project" value="InterPro"/>
</dbReference>
<dbReference type="EMBL" id="JACIDY010000008">
    <property type="protein sequence ID" value="MBB3941312.1"/>
    <property type="molecule type" value="Genomic_DNA"/>
</dbReference>
<dbReference type="Gene3D" id="1.10.540.10">
    <property type="entry name" value="Acyl-CoA dehydrogenase/oxidase, N-terminal domain"/>
    <property type="match status" value="1"/>
</dbReference>
<dbReference type="Proteomes" id="UP000561459">
    <property type="component" value="Unassembled WGS sequence"/>
</dbReference>
<dbReference type="PANTHER" id="PTHR43884:SF12">
    <property type="entry name" value="ISOVALERYL-COA DEHYDROGENASE, MITOCHONDRIAL-RELATED"/>
    <property type="match status" value="1"/>
</dbReference>
<dbReference type="SUPFAM" id="SSF47203">
    <property type="entry name" value="Acyl-CoA dehydrogenase C-terminal domain-like"/>
    <property type="match status" value="1"/>
</dbReference>
<dbReference type="Gene3D" id="1.20.140.10">
    <property type="entry name" value="Butyryl-CoA Dehydrogenase, subunit A, domain 3"/>
    <property type="match status" value="1"/>
</dbReference>
<dbReference type="InterPro" id="IPR046373">
    <property type="entry name" value="Acyl-CoA_Oxase/DH_mid-dom_sf"/>
</dbReference>
<comment type="caution">
    <text evidence="4">The sequence shown here is derived from an EMBL/GenBank/DDBJ whole genome shotgun (WGS) entry which is preliminary data.</text>
</comment>
<dbReference type="InterPro" id="IPR013786">
    <property type="entry name" value="AcylCoA_DH/ox_N"/>
</dbReference>
<dbReference type="SUPFAM" id="SSF56645">
    <property type="entry name" value="Acyl-CoA dehydrogenase NM domain-like"/>
    <property type="match status" value="1"/>
</dbReference>
<dbReference type="InterPro" id="IPR036250">
    <property type="entry name" value="AcylCo_DH-like_C"/>
</dbReference>
<dbReference type="PIRSF" id="PIRSF016578">
    <property type="entry name" value="HsaA"/>
    <property type="match status" value="1"/>
</dbReference>
<dbReference type="InterPro" id="IPR009100">
    <property type="entry name" value="AcylCoA_DH/oxidase_NM_dom_sf"/>
</dbReference>
<gene>
    <name evidence="4" type="ORF">GGR39_002988</name>
</gene>
<dbReference type="GO" id="GO:0006552">
    <property type="term" value="P:L-leucine catabolic process"/>
    <property type="evidence" value="ECO:0007669"/>
    <property type="project" value="TreeGrafter"/>
</dbReference>
<protein>
    <submittedName>
        <fullName evidence="4">Alkylation response protein AidB-like acyl-CoA dehydrogenase</fullName>
    </submittedName>
</protein>
<evidence type="ECO:0000313" key="4">
    <source>
        <dbReference type="EMBL" id="MBB3941312.1"/>
    </source>
</evidence>
<dbReference type="AlphaFoldDB" id="A0A7W6G0K9"/>
<keyword evidence="1" id="KW-0560">Oxidoreductase</keyword>